<proteinExistence type="predicted"/>
<feature type="compositionally biased region" description="Low complexity" evidence="1">
    <location>
        <begin position="59"/>
        <end position="70"/>
    </location>
</feature>
<gene>
    <name evidence="3" type="ORF">MENT_LOCUS45721</name>
</gene>
<evidence type="ECO:0000313" key="4">
    <source>
        <dbReference type="Proteomes" id="UP000580250"/>
    </source>
</evidence>
<feature type="region of interest" description="Disordered" evidence="1">
    <location>
        <begin position="137"/>
        <end position="301"/>
    </location>
</feature>
<feature type="chain" id="PRO_5027989627" evidence="2">
    <location>
        <begin position="18"/>
        <end position="301"/>
    </location>
</feature>
<evidence type="ECO:0000256" key="1">
    <source>
        <dbReference type="SAM" id="MobiDB-lite"/>
    </source>
</evidence>
<evidence type="ECO:0000313" key="3">
    <source>
        <dbReference type="EMBL" id="CAD2192804.1"/>
    </source>
</evidence>
<feature type="signal peptide" evidence="2">
    <location>
        <begin position="1"/>
        <end position="17"/>
    </location>
</feature>
<feature type="compositionally biased region" description="Basic and acidic residues" evidence="1">
    <location>
        <begin position="166"/>
        <end position="180"/>
    </location>
</feature>
<dbReference type="AlphaFoldDB" id="A0A6V7X0K6"/>
<accession>A0A6V7X0K6</accession>
<sequence>MIIKLFYLFLFIVKCQNQSLEVNHTSPSSSPQQRSIPFFSPFTPFLTQQSLPGPQFERPSQPLSAPQQQSEYQQKHFRHHHSLPQINEEEKINETFPKPEEFLKKGILIEKNKTNENIENEERDQQLKEEKHLKKWQWKNEENEEENNQKQLNKIPPPPSSFHQLKSSEENKNERKELRNKQKFNLKSNEIIQGRRMENERASQELSRNQQKLNFQNKQHKIKEYSTESNENIKYPNSESRERWTPKHTNNRPKFVAPPTSSSSSNSREENQNKYSSNEQQNNRRGPSPPLPPLNHQNPLR</sequence>
<comment type="caution">
    <text evidence="3">The sequence shown here is derived from an EMBL/GenBank/DDBJ whole genome shotgun (WGS) entry which is preliminary data.</text>
</comment>
<organism evidence="3 4">
    <name type="scientific">Meloidogyne enterolobii</name>
    <name type="common">Root-knot nematode worm</name>
    <name type="synonym">Meloidogyne mayaguensis</name>
    <dbReference type="NCBI Taxonomy" id="390850"/>
    <lineage>
        <taxon>Eukaryota</taxon>
        <taxon>Metazoa</taxon>
        <taxon>Ecdysozoa</taxon>
        <taxon>Nematoda</taxon>
        <taxon>Chromadorea</taxon>
        <taxon>Rhabditida</taxon>
        <taxon>Tylenchina</taxon>
        <taxon>Tylenchomorpha</taxon>
        <taxon>Tylenchoidea</taxon>
        <taxon>Meloidogynidae</taxon>
        <taxon>Meloidogyninae</taxon>
        <taxon>Meloidogyne</taxon>
    </lineage>
</organism>
<feature type="region of interest" description="Disordered" evidence="1">
    <location>
        <begin position="48"/>
        <end position="93"/>
    </location>
</feature>
<feature type="compositionally biased region" description="Polar residues" evidence="1">
    <location>
        <begin position="204"/>
        <end position="217"/>
    </location>
</feature>
<protein>
    <submittedName>
        <fullName evidence="3">Uncharacterized protein</fullName>
    </submittedName>
</protein>
<dbReference type="EMBL" id="CAJEWN010000978">
    <property type="protein sequence ID" value="CAD2192804.1"/>
    <property type="molecule type" value="Genomic_DNA"/>
</dbReference>
<dbReference type="Proteomes" id="UP000580250">
    <property type="component" value="Unassembled WGS sequence"/>
</dbReference>
<name>A0A6V7X0K6_MELEN</name>
<feature type="compositionally biased region" description="Basic and acidic residues" evidence="1">
    <location>
        <begin position="193"/>
        <end position="203"/>
    </location>
</feature>
<evidence type="ECO:0000256" key="2">
    <source>
        <dbReference type="SAM" id="SignalP"/>
    </source>
</evidence>
<feature type="compositionally biased region" description="Polar residues" evidence="1">
    <location>
        <begin position="227"/>
        <end position="238"/>
    </location>
</feature>
<reference evidence="3 4" key="1">
    <citation type="submission" date="2020-08" db="EMBL/GenBank/DDBJ databases">
        <authorList>
            <person name="Koutsovoulos G."/>
            <person name="Danchin GJ E."/>
        </authorList>
    </citation>
    <scope>NUCLEOTIDE SEQUENCE [LARGE SCALE GENOMIC DNA]</scope>
</reference>
<keyword evidence="2" id="KW-0732">Signal</keyword>